<feature type="signal peptide" evidence="1">
    <location>
        <begin position="1"/>
        <end position="18"/>
    </location>
</feature>
<dbReference type="Proteomes" id="UP000587508">
    <property type="component" value="Unassembled WGS sequence"/>
</dbReference>
<dbReference type="AlphaFoldDB" id="A0A6V7DA42"/>
<evidence type="ECO:0008006" key="4">
    <source>
        <dbReference type="Google" id="ProtNLM"/>
    </source>
</evidence>
<gene>
    <name evidence="2" type="ORF">CFBP7900_19050</name>
</gene>
<feature type="chain" id="PRO_5036193191" description="Secreted protein" evidence="1">
    <location>
        <begin position="19"/>
        <end position="127"/>
    </location>
</feature>
<comment type="caution">
    <text evidence="2">The sequence shown here is derived from an EMBL/GenBank/DDBJ whole genome shotgun (WGS) entry which is preliminary data.</text>
</comment>
<proteinExistence type="predicted"/>
<evidence type="ECO:0000256" key="1">
    <source>
        <dbReference type="SAM" id="SignalP"/>
    </source>
</evidence>
<evidence type="ECO:0000313" key="2">
    <source>
        <dbReference type="EMBL" id="CAD0330576.1"/>
    </source>
</evidence>
<dbReference type="EMBL" id="CAJDKC010000003">
    <property type="protein sequence ID" value="CAD0330576.1"/>
    <property type="molecule type" value="Genomic_DNA"/>
</dbReference>
<accession>A0A6V7DA42</accession>
<dbReference type="EMBL" id="CAJDKC010000003">
    <property type="protein sequence ID" value="CAD0330566.1"/>
    <property type="molecule type" value="Genomic_DNA"/>
</dbReference>
<keyword evidence="1" id="KW-0732">Signal</keyword>
<organism evidence="2 3">
    <name type="scientific">Xanthomonas hortorum pv. carotae</name>
    <dbReference type="NCBI Taxonomy" id="487904"/>
    <lineage>
        <taxon>Bacteria</taxon>
        <taxon>Pseudomonadati</taxon>
        <taxon>Pseudomonadota</taxon>
        <taxon>Gammaproteobacteria</taxon>
        <taxon>Lysobacterales</taxon>
        <taxon>Lysobacteraceae</taxon>
        <taxon>Xanthomonas</taxon>
    </lineage>
</organism>
<reference evidence="2 3" key="1">
    <citation type="submission" date="2020-07" db="EMBL/GenBank/DDBJ databases">
        <authorList>
            <person name="Pothier F. J."/>
        </authorList>
    </citation>
    <scope>NUCLEOTIDE SEQUENCE [LARGE SCALE GENOMIC DNA]</scope>
    <source>
        <strain evidence="2 3">CFBP 7900</strain>
    </source>
</reference>
<sequence length="127" mass="13395">MKLAVSLATLLLSSGASAFGSVVPTQFVGHWAGSPDACDSDADDLVLRVGASHISYWQSEGPIRAVVSRGQNEFALIAELTGEGETWLATARFTLSADGQRLVDSTSVPGQETVRYRCPVAGDTRPN</sequence>
<evidence type="ECO:0000313" key="3">
    <source>
        <dbReference type="Proteomes" id="UP000587508"/>
    </source>
</evidence>
<protein>
    <recommendedName>
        <fullName evidence="4">Secreted protein</fullName>
    </recommendedName>
</protein>
<name>A0A6V7DA42_9XANT</name>